<evidence type="ECO:0008006" key="2">
    <source>
        <dbReference type="Google" id="ProtNLM"/>
    </source>
</evidence>
<comment type="caution">
    <text evidence="1">The sequence shown here is derived from an EMBL/GenBank/DDBJ whole genome shotgun (WGS) entry which is preliminary data.</text>
</comment>
<name>A0A0W8F8W2_9ZZZZ</name>
<reference evidence="1" key="1">
    <citation type="journal article" date="2015" name="Proc. Natl. Acad. Sci. U.S.A.">
        <title>Networks of energetic and metabolic interactions define dynamics in microbial communities.</title>
        <authorList>
            <person name="Embree M."/>
            <person name="Liu J.K."/>
            <person name="Al-Bassam M.M."/>
            <person name="Zengler K."/>
        </authorList>
    </citation>
    <scope>NUCLEOTIDE SEQUENCE</scope>
</reference>
<gene>
    <name evidence="1" type="ORF">ASZ90_012971</name>
</gene>
<dbReference type="InterPro" id="IPR018716">
    <property type="entry name" value="DUF2240"/>
</dbReference>
<protein>
    <recommendedName>
        <fullName evidence="2">DUF2240 family protein</fullName>
    </recommendedName>
</protein>
<organism evidence="1">
    <name type="scientific">hydrocarbon metagenome</name>
    <dbReference type="NCBI Taxonomy" id="938273"/>
    <lineage>
        <taxon>unclassified sequences</taxon>
        <taxon>metagenomes</taxon>
        <taxon>ecological metagenomes</taxon>
    </lineage>
</organism>
<dbReference type="EMBL" id="LNQE01001449">
    <property type="protein sequence ID" value="KUG17334.1"/>
    <property type="molecule type" value="Genomic_DNA"/>
</dbReference>
<dbReference type="Pfam" id="PF09999">
    <property type="entry name" value="DUF2240"/>
    <property type="match status" value="1"/>
</dbReference>
<evidence type="ECO:0000313" key="1">
    <source>
        <dbReference type="EMBL" id="KUG17334.1"/>
    </source>
</evidence>
<dbReference type="AlphaFoldDB" id="A0A0W8F8W2"/>
<accession>A0A0W8F8W2</accession>
<proteinExistence type="predicted"/>
<sequence length="149" mass="16385">MATPFKKRGKKSLKISDFIFALSLDLKWGSPEKVRALLREAEAEGMVKMDGEIVSAAFDIDAVDVPLGFKPSTEEAILDQGIRLITSQTGMSRKEVIALANDKQDSLKKLVEMDAVVLLLAREMGLDVHDLAAKAYENLLARAREVQPS</sequence>